<accession>A0A645BQA1</accession>
<dbReference type="InterPro" id="IPR006076">
    <property type="entry name" value="FAD-dep_OxRdtase"/>
</dbReference>
<dbReference type="AlphaFoldDB" id="A0A645BQA1"/>
<comment type="caution">
    <text evidence="3">The sequence shown here is derived from an EMBL/GenBank/DDBJ whole genome shotgun (WGS) entry which is preliminary data.</text>
</comment>
<dbReference type="PANTHER" id="PTHR13847">
    <property type="entry name" value="SARCOSINE DEHYDROGENASE-RELATED"/>
    <property type="match status" value="1"/>
</dbReference>
<dbReference type="SUPFAM" id="SSF51905">
    <property type="entry name" value="FAD/NAD(P)-binding domain"/>
    <property type="match status" value="1"/>
</dbReference>
<evidence type="ECO:0000256" key="1">
    <source>
        <dbReference type="ARBA" id="ARBA00023002"/>
    </source>
</evidence>
<dbReference type="PANTHER" id="PTHR13847:SF289">
    <property type="entry name" value="GLYCINE OXIDASE"/>
    <property type="match status" value="1"/>
</dbReference>
<gene>
    <name evidence="3" type="primary">dadA_9</name>
    <name evidence="3" type="ORF">SDC9_110889</name>
</gene>
<organism evidence="3">
    <name type="scientific">bioreactor metagenome</name>
    <dbReference type="NCBI Taxonomy" id="1076179"/>
    <lineage>
        <taxon>unclassified sequences</taxon>
        <taxon>metagenomes</taxon>
        <taxon>ecological metagenomes</taxon>
    </lineage>
</organism>
<dbReference type="Gene3D" id="3.30.9.10">
    <property type="entry name" value="D-Amino Acid Oxidase, subunit A, domain 2"/>
    <property type="match status" value="1"/>
</dbReference>
<proteinExistence type="predicted"/>
<dbReference type="InterPro" id="IPR036188">
    <property type="entry name" value="FAD/NAD-bd_sf"/>
</dbReference>
<dbReference type="GO" id="GO:0005737">
    <property type="term" value="C:cytoplasm"/>
    <property type="evidence" value="ECO:0007669"/>
    <property type="project" value="TreeGrafter"/>
</dbReference>
<protein>
    <submittedName>
        <fullName evidence="3">D-amino acid dehydrogenase</fullName>
        <ecNumber evidence="3">1.4.99.-</ecNumber>
    </submittedName>
</protein>
<dbReference type="GO" id="GO:0016491">
    <property type="term" value="F:oxidoreductase activity"/>
    <property type="evidence" value="ECO:0007669"/>
    <property type="project" value="UniProtKB-KW"/>
</dbReference>
<dbReference type="EC" id="1.4.99.-" evidence="3"/>
<dbReference type="EMBL" id="VSSQ01019724">
    <property type="protein sequence ID" value="MPM64004.1"/>
    <property type="molecule type" value="Genomic_DNA"/>
</dbReference>
<keyword evidence="1 3" id="KW-0560">Oxidoreductase</keyword>
<name>A0A645BQA1_9ZZZZ</name>
<evidence type="ECO:0000259" key="2">
    <source>
        <dbReference type="Pfam" id="PF01266"/>
    </source>
</evidence>
<feature type="domain" description="FAD dependent oxidoreductase" evidence="2">
    <location>
        <begin position="2"/>
        <end position="394"/>
    </location>
</feature>
<evidence type="ECO:0000313" key="3">
    <source>
        <dbReference type="EMBL" id="MPM64004.1"/>
    </source>
</evidence>
<sequence length="416" mass="43774">MRIVIIGAGVVGLAAAHELLGAGHEVTIVESGDYGQGPSHGNAALVTGVLSFPVPAPGSIGIAARSVFGGNSAISITPQFSLDYLRFLLRMAWATKKSNFVVGTDAQDILTRMVLDGFAEYQEQGLNFEHHTGGSMHVFTSRQAYEQAVAVFDGFPELKKRIRLLEGASAVHEVDPNLAPDVEYAYFAPDDLQVEPDSVMKALVASIEQAGGKLIQHSPVISFETSDGVVRAAVTSQGPIEADQFIIAAGVGSRGLAKKLGYSLPLFPGGGYSVDVHFEDDSLKPAASVLTDVSHIAVTPLDWGLRASSGMIIGQPEPSVAPTVIDKLIAQVQEIYPDVPVDDVDPGWAGLRPMSADGVPIIGLVPGQRNAYLATGHAMLGLTYAPSTAKVLRALIEGDAPEDYRAFAPARFGAHA</sequence>
<dbReference type="Gene3D" id="3.50.50.60">
    <property type="entry name" value="FAD/NAD(P)-binding domain"/>
    <property type="match status" value="2"/>
</dbReference>
<dbReference type="Pfam" id="PF01266">
    <property type="entry name" value="DAO"/>
    <property type="match status" value="1"/>
</dbReference>
<reference evidence="3" key="1">
    <citation type="submission" date="2019-08" db="EMBL/GenBank/DDBJ databases">
        <authorList>
            <person name="Kucharzyk K."/>
            <person name="Murdoch R.W."/>
            <person name="Higgins S."/>
            <person name="Loffler F."/>
        </authorList>
    </citation>
    <scope>NUCLEOTIDE SEQUENCE</scope>
</reference>